<organism evidence="11 12">
    <name type="scientific">Maledivibacter halophilus</name>
    <dbReference type="NCBI Taxonomy" id="36842"/>
    <lineage>
        <taxon>Bacteria</taxon>
        <taxon>Bacillati</taxon>
        <taxon>Bacillota</taxon>
        <taxon>Clostridia</taxon>
        <taxon>Peptostreptococcales</taxon>
        <taxon>Caminicellaceae</taxon>
        <taxon>Maledivibacter</taxon>
    </lineage>
</organism>
<evidence type="ECO:0000313" key="12">
    <source>
        <dbReference type="Proteomes" id="UP000190285"/>
    </source>
</evidence>
<comment type="subcellular location">
    <subcellularLocation>
        <location evidence="1">Cell inner membrane</location>
        <topology evidence="1">Multi-pass membrane protein</topology>
    </subcellularLocation>
</comment>
<proteinExistence type="inferred from homology"/>
<feature type="transmembrane region" description="Helical" evidence="9">
    <location>
        <begin position="136"/>
        <end position="156"/>
    </location>
</feature>
<dbReference type="EMBL" id="FUZT01000009">
    <property type="protein sequence ID" value="SKC81496.1"/>
    <property type="molecule type" value="Genomic_DNA"/>
</dbReference>
<dbReference type="AlphaFoldDB" id="A0A1T5LZT5"/>
<evidence type="ECO:0000313" key="11">
    <source>
        <dbReference type="EMBL" id="SKC81496.1"/>
    </source>
</evidence>
<protein>
    <submittedName>
        <fullName evidence="11">TRAP-type C4-dicarboxylate transport system, small permease component</fullName>
    </submittedName>
</protein>
<dbReference type="InterPro" id="IPR007387">
    <property type="entry name" value="TRAP_DctQ"/>
</dbReference>
<feature type="transmembrane region" description="Helical" evidence="9">
    <location>
        <begin position="94"/>
        <end position="116"/>
    </location>
</feature>
<keyword evidence="5 9" id="KW-0812">Transmembrane</keyword>
<dbReference type="InterPro" id="IPR055348">
    <property type="entry name" value="DctQ"/>
</dbReference>
<keyword evidence="6 9" id="KW-1133">Transmembrane helix</keyword>
<comment type="similarity">
    <text evidence="8">Belongs to the TRAP transporter small permease family.</text>
</comment>
<evidence type="ECO:0000256" key="3">
    <source>
        <dbReference type="ARBA" id="ARBA00022475"/>
    </source>
</evidence>
<keyword evidence="2" id="KW-0813">Transport</keyword>
<gene>
    <name evidence="11" type="ORF">SAMN02194393_03618</name>
</gene>
<accession>A0A1T5LZT5</accession>
<keyword evidence="3" id="KW-1003">Cell membrane</keyword>
<evidence type="ECO:0000256" key="7">
    <source>
        <dbReference type="ARBA" id="ARBA00023136"/>
    </source>
</evidence>
<evidence type="ECO:0000256" key="1">
    <source>
        <dbReference type="ARBA" id="ARBA00004429"/>
    </source>
</evidence>
<dbReference type="OrthoDB" id="45144at2"/>
<keyword evidence="4" id="KW-0997">Cell inner membrane</keyword>
<feature type="transmembrane region" description="Helical" evidence="9">
    <location>
        <begin position="21"/>
        <end position="43"/>
    </location>
</feature>
<evidence type="ECO:0000256" key="5">
    <source>
        <dbReference type="ARBA" id="ARBA00022692"/>
    </source>
</evidence>
<reference evidence="11 12" key="1">
    <citation type="submission" date="2017-02" db="EMBL/GenBank/DDBJ databases">
        <authorList>
            <person name="Peterson S.W."/>
        </authorList>
    </citation>
    <scope>NUCLEOTIDE SEQUENCE [LARGE SCALE GENOMIC DNA]</scope>
    <source>
        <strain evidence="11 12">M1</strain>
    </source>
</reference>
<evidence type="ECO:0000256" key="2">
    <source>
        <dbReference type="ARBA" id="ARBA00022448"/>
    </source>
</evidence>
<feature type="domain" description="Tripartite ATP-independent periplasmic transporters DctQ component" evidence="10">
    <location>
        <begin position="32"/>
        <end position="162"/>
    </location>
</feature>
<evidence type="ECO:0000256" key="6">
    <source>
        <dbReference type="ARBA" id="ARBA00022989"/>
    </source>
</evidence>
<dbReference type="RefSeq" id="WP_079493469.1">
    <property type="nucleotide sequence ID" value="NZ_FUZT01000009.1"/>
</dbReference>
<evidence type="ECO:0000256" key="8">
    <source>
        <dbReference type="ARBA" id="ARBA00038436"/>
    </source>
</evidence>
<evidence type="ECO:0000259" key="10">
    <source>
        <dbReference type="Pfam" id="PF04290"/>
    </source>
</evidence>
<evidence type="ECO:0000256" key="9">
    <source>
        <dbReference type="SAM" id="Phobius"/>
    </source>
</evidence>
<dbReference type="Pfam" id="PF04290">
    <property type="entry name" value="DctQ"/>
    <property type="match status" value="1"/>
</dbReference>
<dbReference type="GO" id="GO:0005886">
    <property type="term" value="C:plasma membrane"/>
    <property type="evidence" value="ECO:0007669"/>
    <property type="project" value="UniProtKB-SubCell"/>
</dbReference>
<dbReference type="Proteomes" id="UP000190285">
    <property type="component" value="Unassembled WGS sequence"/>
</dbReference>
<keyword evidence="7 9" id="KW-0472">Membrane</keyword>
<name>A0A1T5LZT5_9FIRM</name>
<dbReference type="STRING" id="36842.SAMN02194393_03618"/>
<sequence length="169" mass="19622">MKEKKSITDSSLWKGLLLLQRWILTITSILAVLIIVTSVVMRYVFKSDLFGIEEILIIVAFWLYFIGGVHGSYERSHIKADLLSIYIKNERAKLILSFVETFITCIVAIVLSFWGYKYFIWGIEMGAKSPGWKIPLVISQSPIFFGFVLMTFYFIYHLIIDFKKMKGEI</sequence>
<dbReference type="PANTHER" id="PTHR35011">
    <property type="entry name" value="2,3-DIKETO-L-GULONATE TRAP TRANSPORTER SMALL PERMEASE PROTEIN YIAM"/>
    <property type="match status" value="1"/>
</dbReference>
<keyword evidence="12" id="KW-1185">Reference proteome</keyword>
<feature type="transmembrane region" description="Helical" evidence="9">
    <location>
        <begin position="55"/>
        <end position="73"/>
    </location>
</feature>
<evidence type="ECO:0000256" key="4">
    <source>
        <dbReference type="ARBA" id="ARBA00022519"/>
    </source>
</evidence>